<accession>A0A4Q9KEU4</accession>
<protein>
    <submittedName>
        <fullName evidence="2">Uncharacterized protein</fullName>
    </submittedName>
</protein>
<gene>
    <name evidence="2" type="ORF">ET989_05780</name>
</gene>
<evidence type="ECO:0000313" key="2">
    <source>
        <dbReference type="EMBL" id="TBT85956.1"/>
    </source>
</evidence>
<feature type="transmembrane region" description="Helical" evidence="1">
    <location>
        <begin position="53"/>
        <end position="75"/>
    </location>
</feature>
<dbReference type="AlphaFoldDB" id="A0A4Q9KEU4"/>
<reference evidence="2 3" key="1">
    <citation type="submission" date="2019-01" db="EMBL/GenBank/DDBJ databases">
        <title>Lactibacter flavus gen. nov., sp. nov., a novel bacterium of the family Propionibacteriaceae isolated from raw milk and dairy products.</title>
        <authorList>
            <person name="Huptas C."/>
            <person name="Wenning M."/>
            <person name="Breitenwieser F."/>
            <person name="Doll E."/>
            <person name="Von Neubeck M."/>
            <person name="Busse H.-J."/>
            <person name="Scherer S."/>
        </authorList>
    </citation>
    <scope>NUCLEOTIDE SEQUENCE [LARGE SCALE GENOMIC DNA]</scope>
    <source>
        <strain evidence="2 3">KCTC 33808</strain>
    </source>
</reference>
<keyword evidence="1" id="KW-0812">Transmembrane</keyword>
<evidence type="ECO:0000256" key="1">
    <source>
        <dbReference type="SAM" id="Phobius"/>
    </source>
</evidence>
<sequence length="77" mass="8277">MALFVVGAFVLTSNRPEGPGVPMFLVSVPALGGLIAAGIIAVVAWFRRQERSLLVLLTVLPSLFAVYFVIGEFAFPR</sequence>
<keyword evidence="1" id="KW-0472">Membrane</keyword>
<dbReference type="RefSeq" id="WP_131167605.1">
    <property type="nucleotide sequence ID" value="NZ_SDMQ01000004.1"/>
</dbReference>
<comment type="caution">
    <text evidence="2">The sequence shown here is derived from an EMBL/GenBank/DDBJ whole genome shotgun (WGS) entry which is preliminary data.</text>
</comment>
<feature type="transmembrane region" description="Helical" evidence="1">
    <location>
        <begin position="24"/>
        <end position="46"/>
    </location>
</feature>
<keyword evidence="3" id="KW-1185">Reference proteome</keyword>
<dbReference type="EMBL" id="SDMQ01000004">
    <property type="protein sequence ID" value="TBT85956.1"/>
    <property type="molecule type" value="Genomic_DNA"/>
</dbReference>
<evidence type="ECO:0000313" key="3">
    <source>
        <dbReference type="Proteomes" id="UP000292373"/>
    </source>
</evidence>
<proteinExistence type="predicted"/>
<name>A0A4Q9KEU4_9ACTN</name>
<keyword evidence="1" id="KW-1133">Transmembrane helix</keyword>
<organism evidence="2 3">
    <name type="scientific">Propioniciclava sinopodophylli</name>
    <dbReference type="NCBI Taxonomy" id="1837344"/>
    <lineage>
        <taxon>Bacteria</taxon>
        <taxon>Bacillati</taxon>
        <taxon>Actinomycetota</taxon>
        <taxon>Actinomycetes</taxon>
        <taxon>Propionibacteriales</taxon>
        <taxon>Propionibacteriaceae</taxon>
        <taxon>Propioniciclava</taxon>
    </lineage>
</organism>
<dbReference type="Proteomes" id="UP000292373">
    <property type="component" value="Unassembled WGS sequence"/>
</dbReference>